<dbReference type="Gene3D" id="1.10.3720.10">
    <property type="entry name" value="MetI-like"/>
    <property type="match status" value="1"/>
</dbReference>
<feature type="transmembrane region" description="Helical" evidence="7">
    <location>
        <begin position="12"/>
        <end position="32"/>
    </location>
</feature>
<organism evidence="9 10">
    <name type="scientific">Gracilibacillus dipsosauri</name>
    <dbReference type="NCBI Taxonomy" id="178340"/>
    <lineage>
        <taxon>Bacteria</taxon>
        <taxon>Bacillati</taxon>
        <taxon>Bacillota</taxon>
        <taxon>Bacilli</taxon>
        <taxon>Bacillales</taxon>
        <taxon>Bacillaceae</taxon>
        <taxon>Gracilibacillus</taxon>
    </lineage>
</organism>
<accession>A0A317KWR1</accession>
<dbReference type="AlphaFoldDB" id="A0A317KWR1"/>
<dbReference type="CDD" id="cd06261">
    <property type="entry name" value="TM_PBP2"/>
    <property type="match status" value="1"/>
</dbReference>
<feature type="domain" description="ABC transmembrane type-1" evidence="8">
    <location>
        <begin position="69"/>
        <end position="282"/>
    </location>
</feature>
<dbReference type="InterPro" id="IPR035906">
    <property type="entry name" value="MetI-like_sf"/>
</dbReference>
<evidence type="ECO:0000313" key="10">
    <source>
        <dbReference type="Proteomes" id="UP000245624"/>
    </source>
</evidence>
<feature type="transmembrane region" description="Helical" evidence="7">
    <location>
        <begin position="74"/>
        <end position="96"/>
    </location>
</feature>
<dbReference type="SUPFAM" id="SSF161098">
    <property type="entry name" value="MetI-like"/>
    <property type="match status" value="1"/>
</dbReference>
<dbReference type="OrthoDB" id="9787541at2"/>
<evidence type="ECO:0000256" key="2">
    <source>
        <dbReference type="ARBA" id="ARBA00022448"/>
    </source>
</evidence>
<dbReference type="PANTHER" id="PTHR30193:SF37">
    <property type="entry name" value="INNER MEMBRANE ABC TRANSPORTER PERMEASE PROTEIN YCJO"/>
    <property type="match status" value="1"/>
</dbReference>
<evidence type="ECO:0000313" key="9">
    <source>
        <dbReference type="EMBL" id="PWU67921.1"/>
    </source>
</evidence>
<evidence type="ECO:0000256" key="4">
    <source>
        <dbReference type="ARBA" id="ARBA00022692"/>
    </source>
</evidence>
<sequence>MKKSLWKKDLYAGLFLLPFFLAYVIFTIFPIFKGLQMSFFNWSLIEKGEFTGFSQYIALFTDIDFWQSLWNTTLFVILSTPGMIILALLLALLANLNSKLKTLFRSAYFLPSILSVSVISFLAIFILQPYNGFLNNFIQLFGIDAEPFWLSNPVLAWVSIVGVTLWWTVGFNMILFLTALQDIPDHLYEAAEIDGATRWQMFKSITLPQLIPISRVILLLQVLSSFKVFAQILLITDGGPGTSTRPLIQYIYEMGFERYDLGYAASMSYVLFFILLVLSIIQIRAGGQGGRMI</sequence>
<protein>
    <submittedName>
        <fullName evidence="9">Sugar ABC transporter permease</fullName>
    </submittedName>
</protein>
<dbReference type="PANTHER" id="PTHR30193">
    <property type="entry name" value="ABC TRANSPORTER PERMEASE PROTEIN"/>
    <property type="match status" value="1"/>
</dbReference>
<evidence type="ECO:0000256" key="1">
    <source>
        <dbReference type="ARBA" id="ARBA00004651"/>
    </source>
</evidence>
<comment type="similarity">
    <text evidence="7">Belongs to the binding-protein-dependent transport system permease family.</text>
</comment>
<keyword evidence="3" id="KW-1003">Cell membrane</keyword>
<keyword evidence="2 7" id="KW-0813">Transport</keyword>
<reference evidence="9 10" key="1">
    <citation type="submission" date="2018-05" db="EMBL/GenBank/DDBJ databases">
        <title>Genomic analysis of Gracilibacillus dipsosauri DD1 reveals novel features of a salt-tolerant amylase.</title>
        <authorList>
            <person name="Deutch C.E."/>
            <person name="Yang S."/>
        </authorList>
    </citation>
    <scope>NUCLEOTIDE SEQUENCE [LARGE SCALE GENOMIC DNA]</scope>
    <source>
        <strain evidence="9 10">DD1</strain>
    </source>
</reference>
<dbReference type="Pfam" id="PF00528">
    <property type="entry name" value="BPD_transp_1"/>
    <property type="match status" value="1"/>
</dbReference>
<feature type="transmembrane region" description="Helical" evidence="7">
    <location>
        <begin position="108"/>
        <end position="127"/>
    </location>
</feature>
<evidence type="ECO:0000256" key="3">
    <source>
        <dbReference type="ARBA" id="ARBA00022475"/>
    </source>
</evidence>
<dbReference type="GO" id="GO:0055085">
    <property type="term" value="P:transmembrane transport"/>
    <property type="evidence" value="ECO:0007669"/>
    <property type="project" value="InterPro"/>
</dbReference>
<evidence type="ECO:0000259" key="8">
    <source>
        <dbReference type="PROSITE" id="PS50928"/>
    </source>
</evidence>
<dbReference type="EMBL" id="QGTD01000011">
    <property type="protein sequence ID" value="PWU67921.1"/>
    <property type="molecule type" value="Genomic_DNA"/>
</dbReference>
<proteinExistence type="inferred from homology"/>
<name>A0A317KWR1_9BACI</name>
<feature type="transmembrane region" description="Helical" evidence="7">
    <location>
        <begin position="216"/>
        <end position="236"/>
    </location>
</feature>
<evidence type="ECO:0000256" key="7">
    <source>
        <dbReference type="RuleBase" id="RU363032"/>
    </source>
</evidence>
<evidence type="ECO:0000256" key="6">
    <source>
        <dbReference type="ARBA" id="ARBA00023136"/>
    </source>
</evidence>
<dbReference type="InterPro" id="IPR000515">
    <property type="entry name" value="MetI-like"/>
</dbReference>
<feature type="transmembrane region" description="Helical" evidence="7">
    <location>
        <begin position="154"/>
        <end position="177"/>
    </location>
</feature>
<comment type="subcellular location">
    <subcellularLocation>
        <location evidence="1 7">Cell membrane</location>
        <topology evidence="1 7">Multi-pass membrane protein</topology>
    </subcellularLocation>
</comment>
<dbReference type="PROSITE" id="PS50928">
    <property type="entry name" value="ABC_TM1"/>
    <property type="match status" value="1"/>
</dbReference>
<keyword evidence="10" id="KW-1185">Reference proteome</keyword>
<keyword evidence="6 7" id="KW-0472">Membrane</keyword>
<dbReference type="RefSeq" id="WP_109984720.1">
    <property type="nucleotide sequence ID" value="NZ_JAJUIE010000115.1"/>
</dbReference>
<gene>
    <name evidence="9" type="ORF">DLJ74_12485</name>
</gene>
<dbReference type="GO" id="GO:0005886">
    <property type="term" value="C:plasma membrane"/>
    <property type="evidence" value="ECO:0007669"/>
    <property type="project" value="UniProtKB-SubCell"/>
</dbReference>
<dbReference type="InterPro" id="IPR051393">
    <property type="entry name" value="ABC_transporter_permease"/>
</dbReference>
<feature type="transmembrane region" description="Helical" evidence="7">
    <location>
        <begin position="261"/>
        <end position="283"/>
    </location>
</feature>
<keyword evidence="5 7" id="KW-1133">Transmembrane helix</keyword>
<comment type="caution">
    <text evidence="9">The sequence shown here is derived from an EMBL/GenBank/DDBJ whole genome shotgun (WGS) entry which is preliminary data.</text>
</comment>
<keyword evidence="4 7" id="KW-0812">Transmembrane</keyword>
<dbReference type="Proteomes" id="UP000245624">
    <property type="component" value="Unassembled WGS sequence"/>
</dbReference>
<evidence type="ECO:0000256" key="5">
    <source>
        <dbReference type="ARBA" id="ARBA00022989"/>
    </source>
</evidence>